<name>A0ABT8SVM3_9HYPH</name>
<dbReference type="Proteomes" id="UP001169006">
    <property type="component" value="Unassembled WGS sequence"/>
</dbReference>
<evidence type="ECO:0000313" key="2">
    <source>
        <dbReference type="EMBL" id="MDO1581752.1"/>
    </source>
</evidence>
<dbReference type="Pfam" id="PF06823">
    <property type="entry name" value="DUF1236"/>
    <property type="match status" value="1"/>
</dbReference>
<reference evidence="2" key="2">
    <citation type="submission" date="2023-07" db="EMBL/GenBank/DDBJ databases">
        <authorList>
            <person name="Sun H."/>
        </authorList>
    </citation>
    <scope>NUCLEOTIDE SEQUENCE</scope>
    <source>
        <strain evidence="2">05753</strain>
    </source>
</reference>
<evidence type="ECO:0000313" key="3">
    <source>
        <dbReference type="Proteomes" id="UP001169006"/>
    </source>
</evidence>
<keyword evidence="1" id="KW-0732">Signal</keyword>
<sequence length="108" mass="11790">MLKSLAVASAALFISTAAFAQSTVIVTEPQPAPGAVVVHEMPTQVRTYVMQQSVPSVNYNGDVLVGRVLPQDVQVRTVDGYDDYGYTVVNERRVIVEPSTRRVIQVLD</sequence>
<reference evidence="2" key="1">
    <citation type="journal article" date="2015" name="Int. J. Syst. Evol. Microbiol.">
        <title>Rhizobium oryzicola sp. nov., potential plant-growth-promoting endophytic bacteria isolated from rice roots.</title>
        <authorList>
            <person name="Zhang X.X."/>
            <person name="Gao J.S."/>
            <person name="Cao Y.H."/>
            <person name="Sheirdil R.A."/>
            <person name="Wang X.C."/>
            <person name="Zhang L."/>
        </authorList>
    </citation>
    <scope>NUCLEOTIDE SEQUENCE</scope>
    <source>
        <strain evidence="2">05753</strain>
    </source>
</reference>
<organism evidence="2 3">
    <name type="scientific">Rhizobium oryzicola</name>
    <dbReference type="NCBI Taxonomy" id="1232668"/>
    <lineage>
        <taxon>Bacteria</taxon>
        <taxon>Pseudomonadati</taxon>
        <taxon>Pseudomonadota</taxon>
        <taxon>Alphaproteobacteria</taxon>
        <taxon>Hyphomicrobiales</taxon>
        <taxon>Rhizobiaceae</taxon>
        <taxon>Rhizobium/Agrobacterium group</taxon>
        <taxon>Rhizobium</taxon>
    </lineage>
</organism>
<dbReference type="InterPro" id="IPR009642">
    <property type="entry name" value="DUF1236"/>
</dbReference>
<comment type="caution">
    <text evidence="2">The sequence shown here is derived from an EMBL/GenBank/DDBJ whole genome shotgun (WGS) entry which is preliminary data.</text>
</comment>
<gene>
    <name evidence="2" type="ORF">Q2T52_06530</name>
</gene>
<protein>
    <submittedName>
        <fullName evidence="2">DUF1236 domain-containing protein</fullName>
    </submittedName>
</protein>
<accession>A0ABT8SVM3</accession>
<keyword evidence="3" id="KW-1185">Reference proteome</keyword>
<dbReference type="RefSeq" id="WP_302075841.1">
    <property type="nucleotide sequence ID" value="NZ_JAUKWQ010000001.1"/>
</dbReference>
<proteinExistence type="predicted"/>
<feature type="chain" id="PRO_5046705884" evidence="1">
    <location>
        <begin position="21"/>
        <end position="108"/>
    </location>
</feature>
<dbReference type="EMBL" id="JAUKWQ010000001">
    <property type="protein sequence ID" value="MDO1581752.1"/>
    <property type="molecule type" value="Genomic_DNA"/>
</dbReference>
<evidence type="ECO:0000256" key="1">
    <source>
        <dbReference type="SAM" id="SignalP"/>
    </source>
</evidence>
<feature type="signal peptide" evidence="1">
    <location>
        <begin position="1"/>
        <end position="20"/>
    </location>
</feature>